<proteinExistence type="predicted"/>
<feature type="domain" description="NADP-dependent oxidoreductase" evidence="2">
    <location>
        <begin position="10"/>
        <end position="286"/>
    </location>
</feature>
<dbReference type="PANTHER" id="PTHR43364">
    <property type="entry name" value="NADH-SPECIFIC METHYLGLYOXAL REDUCTASE-RELATED"/>
    <property type="match status" value="1"/>
</dbReference>
<dbReference type="OrthoDB" id="9804790at2"/>
<keyword evidence="4" id="KW-1185">Reference proteome</keyword>
<dbReference type="InterPro" id="IPR020471">
    <property type="entry name" value="AKR"/>
</dbReference>
<dbReference type="InterPro" id="IPR018170">
    <property type="entry name" value="Aldo/ket_reductase_CS"/>
</dbReference>
<name>A0A5C1QDU9_9SPIO</name>
<gene>
    <name evidence="3" type="ORF">EW093_08960</name>
</gene>
<dbReference type="InterPro" id="IPR050523">
    <property type="entry name" value="AKR_Detox_Biosynth"/>
</dbReference>
<dbReference type="InterPro" id="IPR036812">
    <property type="entry name" value="NAD(P)_OxRdtase_dom_sf"/>
</dbReference>
<dbReference type="PROSITE" id="PS00062">
    <property type="entry name" value="ALDOKETO_REDUCTASE_2"/>
    <property type="match status" value="1"/>
</dbReference>
<dbReference type="Gene3D" id="3.20.20.100">
    <property type="entry name" value="NADP-dependent oxidoreductase domain"/>
    <property type="match status" value="1"/>
</dbReference>
<evidence type="ECO:0000256" key="1">
    <source>
        <dbReference type="ARBA" id="ARBA00023002"/>
    </source>
</evidence>
<dbReference type="PRINTS" id="PR00069">
    <property type="entry name" value="ALDKETRDTASE"/>
</dbReference>
<dbReference type="CDD" id="cd19085">
    <property type="entry name" value="AKR_AKR11B3"/>
    <property type="match status" value="1"/>
</dbReference>
<dbReference type="EMBL" id="CP035807">
    <property type="protein sequence ID" value="QEN04826.1"/>
    <property type="molecule type" value="Genomic_DNA"/>
</dbReference>
<dbReference type="AlphaFoldDB" id="A0A5C1QDU9"/>
<accession>A0A5C1QDU9</accession>
<dbReference type="GO" id="GO:0016491">
    <property type="term" value="F:oxidoreductase activity"/>
    <property type="evidence" value="ECO:0007669"/>
    <property type="project" value="UniProtKB-KW"/>
</dbReference>
<sequence>MNKIKTDLPKICIGTWPLGGDYWGSQSHSDSRKMIHAAVREDFTFFDTSPDYGKGRSEQLLGQQLPKPNSKYIISTKSFIKPKKSLIKGIENSLKRLNRDYIDYFFIHWPSSKLDAKPMIELLEKLRADDKIKNIGVSNFNLEQLKDVQNSGDVDIVQNSYNFFWNQDETFLEECKKMGIKTQIYSPLAQGILTGKYNRGDIEIDDSRNKMVLFKKENFITTGNYIKKIERVAIAEGLTTTQLILKWTLSKDFIDSIIVGCRNRAQVEELKRVRGRELKQETKEKLNTMSKEACKGIIKAKNIFDHSY</sequence>
<keyword evidence="1" id="KW-0560">Oxidoreductase</keyword>
<evidence type="ECO:0000313" key="3">
    <source>
        <dbReference type="EMBL" id="QEN04826.1"/>
    </source>
</evidence>
<evidence type="ECO:0000259" key="2">
    <source>
        <dbReference type="Pfam" id="PF00248"/>
    </source>
</evidence>
<dbReference type="Proteomes" id="UP000323824">
    <property type="component" value="Chromosome"/>
</dbReference>
<reference evidence="3 4" key="2">
    <citation type="submission" date="2019-09" db="EMBL/GenBank/DDBJ databases">
        <title>Complete Genome Sequence and Methylome Analysis of free living Spirochaetas.</title>
        <authorList>
            <person name="Leshcheva N."/>
            <person name="Mikheeva N."/>
        </authorList>
    </citation>
    <scope>NUCLEOTIDE SEQUENCE [LARGE SCALE GENOMIC DNA]</scope>
    <source>
        <strain evidence="3 4">P</strain>
    </source>
</reference>
<dbReference type="SUPFAM" id="SSF51430">
    <property type="entry name" value="NAD(P)-linked oxidoreductase"/>
    <property type="match status" value="1"/>
</dbReference>
<evidence type="ECO:0000313" key="4">
    <source>
        <dbReference type="Proteomes" id="UP000323824"/>
    </source>
</evidence>
<dbReference type="Pfam" id="PF00248">
    <property type="entry name" value="Aldo_ket_red"/>
    <property type="match status" value="1"/>
</dbReference>
<organism evidence="3 4">
    <name type="scientific">Thiospirochaeta perfilievii</name>
    <dbReference type="NCBI Taxonomy" id="252967"/>
    <lineage>
        <taxon>Bacteria</taxon>
        <taxon>Pseudomonadati</taxon>
        <taxon>Spirochaetota</taxon>
        <taxon>Spirochaetia</taxon>
        <taxon>Spirochaetales</taxon>
        <taxon>Spirochaetaceae</taxon>
        <taxon>Thiospirochaeta</taxon>
    </lineage>
</organism>
<dbReference type="GO" id="GO:0005829">
    <property type="term" value="C:cytosol"/>
    <property type="evidence" value="ECO:0007669"/>
    <property type="project" value="TreeGrafter"/>
</dbReference>
<dbReference type="PANTHER" id="PTHR43364:SF4">
    <property type="entry name" value="NAD(P)-LINKED OXIDOREDUCTASE SUPERFAMILY PROTEIN"/>
    <property type="match status" value="1"/>
</dbReference>
<dbReference type="RefSeq" id="WP_149568066.1">
    <property type="nucleotide sequence ID" value="NZ_CP035807.1"/>
</dbReference>
<dbReference type="KEGG" id="sper:EW093_08960"/>
<protein>
    <submittedName>
        <fullName evidence="3">Aldo/keto reductase</fullName>
    </submittedName>
</protein>
<dbReference type="InterPro" id="IPR023210">
    <property type="entry name" value="NADP_OxRdtase_dom"/>
</dbReference>
<reference evidence="3 4" key="1">
    <citation type="submission" date="2019-02" db="EMBL/GenBank/DDBJ databases">
        <authorList>
            <person name="Fomenkov A."/>
            <person name="Dubinina G."/>
            <person name="Grabovich M."/>
            <person name="Vincze T."/>
            <person name="Roberts R.J."/>
        </authorList>
    </citation>
    <scope>NUCLEOTIDE SEQUENCE [LARGE SCALE GENOMIC DNA]</scope>
    <source>
        <strain evidence="3 4">P</strain>
    </source>
</reference>